<organism evidence="5 6">
    <name type="scientific">Desulfoluna spongiiphila</name>
    <dbReference type="NCBI Taxonomy" id="419481"/>
    <lineage>
        <taxon>Bacteria</taxon>
        <taxon>Pseudomonadati</taxon>
        <taxon>Thermodesulfobacteriota</taxon>
        <taxon>Desulfobacteria</taxon>
        <taxon>Desulfobacterales</taxon>
        <taxon>Desulfolunaceae</taxon>
        <taxon>Desulfoluna</taxon>
    </lineage>
</organism>
<evidence type="ECO:0000259" key="4">
    <source>
        <dbReference type="PROSITE" id="PS50893"/>
    </source>
</evidence>
<evidence type="ECO:0000256" key="3">
    <source>
        <dbReference type="ARBA" id="ARBA00022840"/>
    </source>
</evidence>
<gene>
    <name evidence="5" type="ORF">SAMN05216233_11013</name>
</gene>
<dbReference type="InterPro" id="IPR003439">
    <property type="entry name" value="ABC_transporter-like_ATP-bd"/>
</dbReference>
<dbReference type="RefSeq" id="WP_092211296.1">
    <property type="nucleotide sequence ID" value="NZ_FMUX01000010.1"/>
</dbReference>
<dbReference type="SUPFAM" id="SSF52540">
    <property type="entry name" value="P-loop containing nucleoside triphosphate hydrolases"/>
    <property type="match status" value="1"/>
</dbReference>
<keyword evidence="6" id="KW-1185">Reference proteome</keyword>
<dbReference type="OrthoDB" id="9809450at2"/>
<dbReference type="InterPro" id="IPR050093">
    <property type="entry name" value="ABC_SmlMolc_Importer"/>
</dbReference>
<keyword evidence="3 5" id="KW-0067">ATP-binding</keyword>
<dbReference type="GO" id="GO:0005524">
    <property type="term" value="F:ATP binding"/>
    <property type="evidence" value="ECO:0007669"/>
    <property type="project" value="UniProtKB-KW"/>
</dbReference>
<dbReference type="FunFam" id="3.40.50.300:FF:000425">
    <property type="entry name" value="Probable ABC transporter, ATP-binding subunit"/>
    <property type="match status" value="1"/>
</dbReference>
<proteinExistence type="predicted"/>
<dbReference type="EMBL" id="FMUX01000010">
    <property type="protein sequence ID" value="SCY47996.1"/>
    <property type="molecule type" value="Genomic_DNA"/>
</dbReference>
<evidence type="ECO:0000313" key="5">
    <source>
        <dbReference type="EMBL" id="SCY47996.1"/>
    </source>
</evidence>
<keyword evidence="1" id="KW-0813">Transport</keyword>
<dbReference type="Gene3D" id="3.40.50.300">
    <property type="entry name" value="P-loop containing nucleotide triphosphate hydrolases"/>
    <property type="match status" value="1"/>
</dbReference>
<dbReference type="Pfam" id="PF00005">
    <property type="entry name" value="ABC_tran"/>
    <property type="match status" value="1"/>
</dbReference>
<dbReference type="PROSITE" id="PS50893">
    <property type="entry name" value="ABC_TRANSPORTER_2"/>
    <property type="match status" value="1"/>
</dbReference>
<dbReference type="PANTHER" id="PTHR42781">
    <property type="entry name" value="SPERMIDINE/PUTRESCINE IMPORT ATP-BINDING PROTEIN POTA"/>
    <property type="match status" value="1"/>
</dbReference>
<dbReference type="InterPro" id="IPR027417">
    <property type="entry name" value="P-loop_NTPase"/>
</dbReference>
<evidence type="ECO:0000256" key="2">
    <source>
        <dbReference type="ARBA" id="ARBA00022741"/>
    </source>
</evidence>
<dbReference type="SMART" id="SM00382">
    <property type="entry name" value="AAA"/>
    <property type="match status" value="1"/>
</dbReference>
<sequence>MIKITNLSIHLPDFAVQGVSLAITPGDFFILLGPTGAGKSLILEALAGLVPINDGSLHLNGHEITHLPPEKRHLAIVYQDGALFPHLTVEENIAFGLRYQKKEADDACQTVHDLMDRLGITHLKNRKPKTLSGGEKQRTALARALAVKPDVLLLDEPLSALDPVTRKEISALLKTLHHEENMTCLMVTHDFDEARYLGQSMAVIRDGRIEQSGPVHTLFHHPNTPFVARFLGAATG</sequence>
<evidence type="ECO:0000313" key="6">
    <source>
        <dbReference type="Proteomes" id="UP000198870"/>
    </source>
</evidence>
<feature type="domain" description="ABC transporter" evidence="4">
    <location>
        <begin position="2"/>
        <end position="231"/>
    </location>
</feature>
<name>A0A1G5G8N3_9BACT</name>
<keyword evidence="2" id="KW-0547">Nucleotide-binding</keyword>
<evidence type="ECO:0000256" key="1">
    <source>
        <dbReference type="ARBA" id="ARBA00022448"/>
    </source>
</evidence>
<dbReference type="PANTHER" id="PTHR42781:SF4">
    <property type="entry name" value="SPERMIDINE_PUTRESCINE IMPORT ATP-BINDING PROTEIN POTA"/>
    <property type="match status" value="1"/>
</dbReference>
<dbReference type="Proteomes" id="UP000198870">
    <property type="component" value="Unassembled WGS sequence"/>
</dbReference>
<dbReference type="GO" id="GO:0015697">
    <property type="term" value="P:quaternary ammonium group transport"/>
    <property type="evidence" value="ECO:0007669"/>
    <property type="project" value="UniProtKB-ARBA"/>
</dbReference>
<accession>A0A1G5G8N3</accession>
<reference evidence="5 6" key="1">
    <citation type="submission" date="2016-10" db="EMBL/GenBank/DDBJ databases">
        <authorList>
            <person name="de Groot N.N."/>
        </authorList>
    </citation>
    <scope>NUCLEOTIDE SEQUENCE [LARGE SCALE GENOMIC DNA]</scope>
    <source>
        <strain evidence="5 6">AA1</strain>
    </source>
</reference>
<dbReference type="STRING" id="419481.SAMN05216233_11013"/>
<dbReference type="InterPro" id="IPR003593">
    <property type="entry name" value="AAA+_ATPase"/>
</dbReference>
<protein>
    <submittedName>
        <fullName evidence="5">Molybdate/tungstate transport system ATP-binding protein</fullName>
    </submittedName>
</protein>
<dbReference type="GO" id="GO:0016887">
    <property type="term" value="F:ATP hydrolysis activity"/>
    <property type="evidence" value="ECO:0007669"/>
    <property type="project" value="InterPro"/>
</dbReference>
<dbReference type="AlphaFoldDB" id="A0A1G5G8N3"/>